<reference evidence="1" key="1">
    <citation type="submission" date="2021-12" db="EMBL/GenBank/DDBJ databases">
        <title>Description of Gramella crocea sp. nov., a new bacterium isolated from activated sludge.</title>
        <authorList>
            <person name="Zhang X."/>
        </authorList>
    </citation>
    <scope>NUCLEOTIDE SEQUENCE</scope>
    <source>
        <strain evidence="1">YB25</strain>
    </source>
</reference>
<evidence type="ECO:0000313" key="1">
    <source>
        <dbReference type="EMBL" id="MCG9970764.1"/>
    </source>
</evidence>
<protein>
    <submittedName>
        <fullName evidence="1">Uncharacterized protein</fullName>
    </submittedName>
</protein>
<dbReference type="AlphaFoldDB" id="A0A9X1UUY7"/>
<gene>
    <name evidence="1" type="ORF">LU635_03865</name>
</gene>
<sequence>MRSYFSKIAGVLLVGFLIPGFLLAPGNQVQAQEKPEIHVGGALRFNYNLSSWKDGQKERGGDFGYDMFRVNFDAAWKDLYLNAEYRLYSEAFGGGFMKQGWVGYRFNDQDEIQIGLNQVPFGIQQYNSHNWFFNLTYYFGLEDDHDMGVKYLHTGDNFEYDLAFYKNSEELRFGGDTESSSSRYSYDVVGRNKEVNQVNGKLIYKFGDSIKNRLGLSAQYGGLYNLDTKETGSHNGLALHYELDFRNWNFKLQGMIINHDPKNLPEESDDVIQMGAYGVPYEVASDFNIYTLAFSKSIPVKLGPISNLQFYNDFGFMDKKIKSFEDSFMNVTGVLVSAGHVYTYIDYAAGYNQSWLGGNFVDDFSVGNPDAKWEARFNINIGYYF</sequence>
<keyword evidence="2" id="KW-1185">Reference proteome</keyword>
<organism evidence="1 2">
    <name type="scientific">Christiangramia crocea</name>
    <dbReference type="NCBI Taxonomy" id="2904124"/>
    <lineage>
        <taxon>Bacteria</taxon>
        <taxon>Pseudomonadati</taxon>
        <taxon>Bacteroidota</taxon>
        <taxon>Flavobacteriia</taxon>
        <taxon>Flavobacteriales</taxon>
        <taxon>Flavobacteriaceae</taxon>
        <taxon>Christiangramia</taxon>
    </lineage>
</organism>
<name>A0A9X1UUY7_9FLAO</name>
<proteinExistence type="predicted"/>
<comment type="caution">
    <text evidence="1">The sequence shown here is derived from an EMBL/GenBank/DDBJ whole genome shotgun (WGS) entry which is preliminary data.</text>
</comment>
<dbReference type="EMBL" id="JAJSON010000012">
    <property type="protein sequence ID" value="MCG9970764.1"/>
    <property type="molecule type" value="Genomic_DNA"/>
</dbReference>
<evidence type="ECO:0000313" key="2">
    <source>
        <dbReference type="Proteomes" id="UP001139344"/>
    </source>
</evidence>
<dbReference type="Proteomes" id="UP001139344">
    <property type="component" value="Unassembled WGS sequence"/>
</dbReference>
<dbReference type="SUPFAM" id="SSF56935">
    <property type="entry name" value="Porins"/>
    <property type="match status" value="1"/>
</dbReference>
<dbReference type="RefSeq" id="WP_240096372.1">
    <property type="nucleotide sequence ID" value="NZ_JAJSON010000012.1"/>
</dbReference>
<accession>A0A9X1UUY7</accession>